<keyword evidence="4" id="KW-1185">Reference proteome</keyword>
<dbReference type="EMBL" id="AUWU02000007">
    <property type="protein sequence ID" value="KAH0571224.1"/>
    <property type="molecule type" value="Genomic_DNA"/>
</dbReference>
<keyword evidence="3" id="KW-0969">Cilium</keyword>
<name>V6LRJ0_9EUKA</name>
<organism evidence="2">
    <name type="scientific">Spironucleus salmonicida</name>
    <dbReference type="NCBI Taxonomy" id="348837"/>
    <lineage>
        <taxon>Eukaryota</taxon>
        <taxon>Metamonada</taxon>
        <taxon>Diplomonadida</taxon>
        <taxon>Hexamitidae</taxon>
        <taxon>Hexamitinae</taxon>
        <taxon>Spironucleus</taxon>
    </lineage>
</organism>
<protein>
    <submittedName>
        <fullName evidence="3">Flagellar C1a complex subunit C1a-32</fullName>
    </submittedName>
</protein>
<dbReference type="InterPro" id="IPR032727">
    <property type="entry name" value="CLAMP"/>
</dbReference>
<reference evidence="2 3" key="1">
    <citation type="journal article" date="2014" name="PLoS Genet.">
        <title>The Genome of Spironucleus salmonicida Highlights a Fish Pathogen Adapted to Fluctuating Environments.</title>
        <authorList>
            <person name="Xu F."/>
            <person name="Jerlstrom-Hultqvist J."/>
            <person name="Einarsson E."/>
            <person name="Astvaldsson A."/>
            <person name="Svard S.G."/>
            <person name="Andersson J.O."/>
        </authorList>
    </citation>
    <scope>NUCLEOTIDE SEQUENCE</scope>
    <source>
        <strain evidence="3">ATCC 50377</strain>
    </source>
</reference>
<evidence type="ECO:0000313" key="4">
    <source>
        <dbReference type="Proteomes" id="UP000018208"/>
    </source>
</evidence>
<evidence type="ECO:0000313" key="3">
    <source>
        <dbReference type="EMBL" id="KAH0571224.1"/>
    </source>
</evidence>
<gene>
    <name evidence="2" type="ORF">SS50377_13035</name>
    <name evidence="3" type="ORF">SS50377_27524</name>
</gene>
<keyword evidence="3" id="KW-0966">Cell projection</keyword>
<evidence type="ECO:0000256" key="1">
    <source>
        <dbReference type="SAM" id="MobiDB-lite"/>
    </source>
</evidence>
<keyword evidence="3" id="KW-0282">Flagellum</keyword>
<proteinExistence type="predicted"/>
<dbReference type="Proteomes" id="UP000018208">
    <property type="component" value="Unassembled WGS sequence"/>
</dbReference>
<sequence>MNTSVPQNLYIQPEEYLELVNNPETADQFAKLFFNAQKPSPQHEAICELLNNFLVFATSRLSSDFASCALFTALVDLHSENISSSQADLYATARNRLLQFSLEIPTFYTAPLEYSQSLICAEFLDEFYCQTGSFWRFLFSPQPILSIKSRQINEIVSIQSIRQLGVVLGGAEEPKATKGGSRPGSKSGAQKPDLTTKLEKAKYEYNVTLQPLSQAVQWFKPAPPTADEKADEQIKEIITEVKMEETQNTDKESEIDVDKMAEAIKIAAQNELDKVKTRVLQELETKNTKKK</sequence>
<feature type="region of interest" description="Disordered" evidence="1">
    <location>
        <begin position="173"/>
        <end position="193"/>
    </location>
</feature>
<dbReference type="Pfam" id="PF14769">
    <property type="entry name" value="CLAMP"/>
    <property type="match status" value="1"/>
</dbReference>
<accession>V6LRJ0</accession>
<dbReference type="AlphaFoldDB" id="V6LRJ0"/>
<dbReference type="EMBL" id="KI546057">
    <property type="protein sequence ID" value="EST46883.1"/>
    <property type="molecule type" value="Genomic_DNA"/>
</dbReference>
<evidence type="ECO:0000313" key="2">
    <source>
        <dbReference type="EMBL" id="EST46883.1"/>
    </source>
</evidence>
<dbReference type="VEuPathDB" id="GiardiaDB:SS50377_27524"/>
<reference evidence="3" key="2">
    <citation type="submission" date="2020-12" db="EMBL/GenBank/DDBJ databases">
        <title>New Spironucleus salmonicida genome in near-complete chromosomes.</title>
        <authorList>
            <person name="Xu F."/>
            <person name="Kurt Z."/>
            <person name="Jimenez-Gonzalez A."/>
            <person name="Astvaldsson A."/>
            <person name="Andersson J.O."/>
            <person name="Svard S.G."/>
        </authorList>
    </citation>
    <scope>NUCLEOTIDE SEQUENCE</scope>
    <source>
        <strain evidence="3">ATCC 50377</strain>
    </source>
</reference>